<proteinExistence type="predicted"/>
<dbReference type="GO" id="GO:0005886">
    <property type="term" value="C:plasma membrane"/>
    <property type="evidence" value="ECO:0007669"/>
    <property type="project" value="TreeGrafter"/>
</dbReference>
<dbReference type="PANTHER" id="PTHR34989:SF1">
    <property type="entry name" value="PROTEIN HDED"/>
    <property type="match status" value="1"/>
</dbReference>
<comment type="caution">
    <text evidence="2">The sequence shown here is derived from an EMBL/GenBank/DDBJ whole genome shotgun (WGS) entry which is preliminary data.</text>
</comment>
<feature type="transmembrane region" description="Helical" evidence="1">
    <location>
        <begin position="64"/>
        <end position="84"/>
    </location>
</feature>
<accession>X0T6V3</accession>
<feature type="transmembrane region" description="Helical" evidence="1">
    <location>
        <begin position="38"/>
        <end position="57"/>
    </location>
</feature>
<feature type="transmembrane region" description="Helical" evidence="1">
    <location>
        <begin position="12"/>
        <end position="32"/>
    </location>
</feature>
<dbReference type="AlphaFoldDB" id="X0T6V3"/>
<keyword evidence="1" id="KW-0472">Membrane</keyword>
<name>X0T6V3_9ZZZZ</name>
<feature type="transmembrane region" description="Helical" evidence="1">
    <location>
        <begin position="120"/>
        <end position="142"/>
    </location>
</feature>
<gene>
    <name evidence="2" type="ORF">S01H1_01953</name>
</gene>
<evidence type="ECO:0000313" key="2">
    <source>
        <dbReference type="EMBL" id="GAF83912.1"/>
    </source>
</evidence>
<dbReference type="Pfam" id="PF03729">
    <property type="entry name" value="DUF308"/>
    <property type="match status" value="1"/>
</dbReference>
<dbReference type="EMBL" id="BARS01000897">
    <property type="protein sequence ID" value="GAF83912.1"/>
    <property type="molecule type" value="Genomic_DNA"/>
</dbReference>
<evidence type="ECO:0008006" key="3">
    <source>
        <dbReference type="Google" id="ProtNLM"/>
    </source>
</evidence>
<dbReference type="InterPro" id="IPR052712">
    <property type="entry name" value="Acid_resist_chaperone_HdeD"/>
</dbReference>
<keyword evidence="1" id="KW-1133">Transmembrane helix</keyword>
<reference evidence="2" key="1">
    <citation type="journal article" date="2014" name="Front. Microbiol.">
        <title>High frequency of phylogenetically diverse reductive dehalogenase-homologous genes in deep subseafloor sedimentary metagenomes.</title>
        <authorList>
            <person name="Kawai M."/>
            <person name="Futagami T."/>
            <person name="Toyoda A."/>
            <person name="Takaki Y."/>
            <person name="Nishi S."/>
            <person name="Hori S."/>
            <person name="Arai W."/>
            <person name="Tsubouchi T."/>
            <person name="Morono Y."/>
            <person name="Uchiyama I."/>
            <person name="Ito T."/>
            <person name="Fujiyama A."/>
            <person name="Inagaki F."/>
            <person name="Takami H."/>
        </authorList>
    </citation>
    <scope>NUCLEOTIDE SEQUENCE</scope>
    <source>
        <strain evidence="2">Expedition CK06-06</strain>
    </source>
</reference>
<feature type="transmembrane region" description="Helical" evidence="1">
    <location>
        <begin position="148"/>
        <end position="168"/>
    </location>
</feature>
<keyword evidence="1" id="KW-0812">Transmembrane</keyword>
<organism evidence="2">
    <name type="scientific">marine sediment metagenome</name>
    <dbReference type="NCBI Taxonomy" id="412755"/>
    <lineage>
        <taxon>unclassified sequences</taxon>
        <taxon>metagenomes</taxon>
        <taxon>ecological metagenomes</taxon>
    </lineage>
</organism>
<protein>
    <recommendedName>
        <fullName evidence="3">HdeD family acid-resistance protein</fullName>
    </recommendedName>
</protein>
<evidence type="ECO:0000256" key="1">
    <source>
        <dbReference type="SAM" id="Phobius"/>
    </source>
</evidence>
<feature type="transmembrane region" description="Helical" evidence="1">
    <location>
        <begin position="90"/>
        <end position="113"/>
    </location>
</feature>
<sequence>LIERLTEKKDDIFWTGAAFAVVGILALLFPFFTTMTVAFMIGWVLIFAGAVTIYGAFSVEGTGPFFGQMLLGLLTLALGVYLMMHPAVSIVALTIMLAVIFMFDGAAQLVLAFDVRPRDGWIWVLLSGLVSIGVGLLIAAELPDSSRVALGILVGIKFLATGIAYIVFSRALPSPSAS</sequence>
<dbReference type="InterPro" id="IPR005325">
    <property type="entry name" value="DUF308_memb"/>
</dbReference>
<dbReference type="PANTHER" id="PTHR34989">
    <property type="entry name" value="PROTEIN HDED"/>
    <property type="match status" value="1"/>
</dbReference>
<feature type="non-terminal residue" evidence="2">
    <location>
        <position position="1"/>
    </location>
</feature>